<proteinExistence type="predicted"/>
<evidence type="ECO:0000313" key="1">
    <source>
        <dbReference type="EMBL" id="GAH31393.1"/>
    </source>
</evidence>
<reference evidence="1" key="1">
    <citation type="journal article" date="2014" name="Front. Microbiol.">
        <title>High frequency of phylogenetically diverse reductive dehalogenase-homologous genes in deep subseafloor sedimentary metagenomes.</title>
        <authorList>
            <person name="Kawai M."/>
            <person name="Futagami T."/>
            <person name="Toyoda A."/>
            <person name="Takaki Y."/>
            <person name="Nishi S."/>
            <person name="Hori S."/>
            <person name="Arai W."/>
            <person name="Tsubouchi T."/>
            <person name="Morono Y."/>
            <person name="Uchiyama I."/>
            <person name="Ito T."/>
            <person name="Fujiyama A."/>
            <person name="Inagaki F."/>
            <person name="Takami H."/>
        </authorList>
    </citation>
    <scope>NUCLEOTIDE SEQUENCE</scope>
    <source>
        <strain evidence="1">Expedition CK06-06</strain>
    </source>
</reference>
<dbReference type="AlphaFoldDB" id="X1GEC6"/>
<dbReference type="EMBL" id="BARU01014106">
    <property type="protein sequence ID" value="GAH31393.1"/>
    <property type="molecule type" value="Genomic_DNA"/>
</dbReference>
<organism evidence="1">
    <name type="scientific">marine sediment metagenome</name>
    <dbReference type="NCBI Taxonomy" id="412755"/>
    <lineage>
        <taxon>unclassified sequences</taxon>
        <taxon>metagenomes</taxon>
        <taxon>ecological metagenomes</taxon>
    </lineage>
</organism>
<sequence length="47" mass="5312">DRRQYERQQQNKPEGTAEYFYTSENGAVTICIDKTGTIKTATGAKQN</sequence>
<feature type="non-terminal residue" evidence="1">
    <location>
        <position position="1"/>
    </location>
</feature>
<comment type="caution">
    <text evidence="1">The sequence shown here is derived from an EMBL/GenBank/DDBJ whole genome shotgun (WGS) entry which is preliminary data.</text>
</comment>
<protein>
    <submittedName>
        <fullName evidence="1">Uncharacterized protein</fullName>
    </submittedName>
</protein>
<gene>
    <name evidence="1" type="ORF">S03H2_25095</name>
</gene>
<name>X1GEC6_9ZZZZ</name>
<accession>X1GEC6</accession>